<dbReference type="Pfam" id="PF00160">
    <property type="entry name" value="Pro_isomerase"/>
    <property type="match status" value="1"/>
</dbReference>
<protein>
    <recommendedName>
        <fullName evidence="3">Peptidyl-prolyl cis-trans isomerase</fullName>
        <shortName evidence="3">PPIase</shortName>
        <ecNumber evidence="3">5.2.1.8</ecNumber>
    </recommendedName>
</protein>
<dbReference type="Gene3D" id="2.40.100.10">
    <property type="entry name" value="Cyclophilin-like"/>
    <property type="match status" value="1"/>
</dbReference>
<dbReference type="EC" id="5.2.1.8" evidence="3"/>
<dbReference type="InterPro" id="IPR002130">
    <property type="entry name" value="Cyclophilin-type_PPIase_dom"/>
</dbReference>
<keyword evidence="4" id="KW-0472">Membrane</keyword>
<keyword evidence="1 3" id="KW-0697">Rotamase</keyword>
<dbReference type="AlphaFoldDB" id="A0A3M0YZS6"/>
<reference evidence="6 7" key="1">
    <citation type="submission" date="2018-10" db="EMBL/GenBank/DDBJ databases">
        <title>Thermophilic Lithotrophy and Phototrophy in an Intertidal, Iron-rich, Geothermal Spring.</title>
        <authorList>
            <person name="Ward L.M."/>
            <person name="Idei A."/>
            <person name="Nakagawa M."/>
            <person name="Ueno Y."/>
            <person name="Fischer W."/>
            <person name="Mcglynn S.E."/>
        </authorList>
    </citation>
    <scope>NUCLEOTIDE SEQUENCE [LARGE SCALE GENOMIC DNA]</scope>
    <source>
        <strain evidence="6">J137</strain>
    </source>
</reference>
<keyword evidence="2 3" id="KW-0413">Isomerase</keyword>
<dbReference type="InterPro" id="IPR044666">
    <property type="entry name" value="Cyclophilin_A-like"/>
</dbReference>
<dbReference type="PANTHER" id="PTHR45625">
    <property type="entry name" value="PEPTIDYL-PROLYL CIS-TRANS ISOMERASE-RELATED"/>
    <property type="match status" value="1"/>
</dbReference>
<comment type="function">
    <text evidence="3">PPIases accelerate the folding of proteins. It catalyzes the cis-trans isomerization of proline imidic peptide bonds in oligopeptides.</text>
</comment>
<comment type="similarity">
    <text evidence="3">Belongs to the cyclophilin-type PPIase family.</text>
</comment>
<keyword evidence="4" id="KW-1133">Transmembrane helix</keyword>
<dbReference type="EMBL" id="RFKV01000021">
    <property type="protein sequence ID" value="RMD77559.1"/>
    <property type="molecule type" value="Genomic_DNA"/>
</dbReference>
<sequence>MFKSDSTFYYLIGILVFFFVIIYFSVNFYVPFLNSPKSFGFNIQGTRIDPPNSMYFSAKQDVKAIIRTSIGDIHIDLFEKTAPKNVNNFIHLSINNYYSGTSFHRAVEKFLIQGGDRNSVNLNSKLIGKGNTGYFINDEINWDSLDLTKKKRDELTAKGFKSTPNLETPKFKRSMVGMANSGPNTNSSQFFILVDDLEVNDERLNYLNGRFTPIGIVTSGFETVLEIEKQILSFGKMISIRKVDILM</sequence>
<gene>
    <name evidence="6" type="ORF">D6810_00630</name>
</gene>
<name>A0A3M0YZS6_9BACT</name>
<feature type="domain" description="PPIase cyclophilin-type" evidence="5">
    <location>
        <begin position="68"/>
        <end position="247"/>
    </location>
</feature>
<dbReference type="SUPFAM" id="SSF50891">
    <property type="entry name" value="Cyclophilin-like"/>
    <property type="match status" value="1"/>
</dbReference>
<dbReference type="GO" id="GO:0003755">
    <property type="term" value="F:peptidyl-prolyl cis-trans isomerase activity"/>
    <property type="evidence" value="ECO:0007669"/>
    <property type="project" value="UniProtKB-UniRule"/>
</dbReference>
<feature type="transmembrane region" description="Helical" evidence="4">
    <location>
        <begin position="7"/>
        <end position="30"/>
    </location>
</feature>
<evidence type="ECO:0000256" key="3">
    <source>
        <dbReference type="RuleBase" id="RU363019"/>
    </source>
</evidence>
<dbReference type="PROSITE" id="PS50072">
    <property type="entry name" value="CSA_PPIASE_2"/>
    <property type="match status" value="1"/>
</dbReference>
<accession>A0A3M0YZS6</accession>
<organism evidence="6 7">
    <name type="scientific">Candidatus Dojkabacteria bacterium</name>
    <dbReference type="NCBI Taxonomy" id="2099670"/>
    <lineage>
        <taxon>Bacteria</taxon>
        <taxon>Candidatus Dojkabacteria</taxon>
    </lineage>
</organism>
<evidence type="ECO:0000256" key="4">
    <source>
        <dbReference type="SAM" id="Phobius"/>
    </source>
</evidence>
<evidence type="ECO:0000259" key="5">
    <source>
        <dbReference type="PROSITE" id="PS50072"/>
    </source>
</evidence>
<dbReference type="PRINTS" id="PR00153">
    <property type="entry name" value="CSAPPISMRASE"/>
</dbReference>
<proteinExistence type="inferred from homology"/>
<evidence type="ECO:0000313" key="7">
    <source>
        <dbReference type="Proteomes" id="UP000269410"/>
    </source>
</evidence>
<dbReference type="CDD" id="cd00317">
    <property type="entry name" value="cyclophilin"/>
    <property type="match status" value="1"/>
</dbReference>
<dbReference type="PANTHER" id="PTHR45625:SF4">
    <property type="entry name" value="PEPTIDYLPROLYL ISOMERASE DOMAIN AND WD REPEAT-CONTAINING PROTEIN 1"/>
    <property type="match status" value="1"/>
</dbReference>
<dbReference type="InterPro" id="IPR029000">
    <property type="entry name" value="Cyclophilin-like_dom_sf"/>
</dbReference>
<keyword evidence="4" id="KW-0812">Transmembrane</keyword>
<dbReference type="Proteomes" id="UP000269410">
    <property type="component" value="Unassembled WGS sequence"/>
</dbReference>
<comment type="caution">
    <text evidence="6">The sequence shown here is derived from an EMBL/GenBank/DDBJ whole genome shotgun (WGS) entry which is preliminary data.</text>
</comment>
<evidence type="ECO:0000313" key="6">
    <source>
        <dbReference type="EMBL" id="RMD77559.1"/>
    </source>
</evidence>
<comment type="catalytic activity">
    <reaction evidence="3">
        <text>[protein]-peptidylproline (omega=180) = [protein]-peptidylproline (omega=0)</text>
        <dbReference type="Rhea" id="RHEA:16237"/>
        <dbReference type="Rhea" id="RHEA-COMP:10747"/>
        <dbReference type="Rhea" id="RHEA-COMP:10748"/>
        <dbReference type="ChEBI" id="CHEBI:83833"/>
        <dbReference type="ChEBI" id="CHEBI:83834"/>
        <dbReference type="EC" id="5.2.1.8"/>
    </reaction>
</comment>
<evidence type="ECO:0000256" key="1">
    <source>
        <dbReference type="ARBA" id="ARBA00023110"/>
    </source>
</evidence>
<evidence type="ECO:0000256" key="2">
    <source>
        <dbReference type="ARBA" id="ARBA00023235"/>
    </source>
</evidence>